<dbReference type="Pfam" id="PF02620">
    <property type="entry name" value="YceD"/>
    <property type="match status" value="1"/>
</dbReference>
<gene>
    <name evidence="1" type="ORF">L9S41_03335</name>
</gene>
<accession>A0ABY5ZMQ4</accession>
<evidence type="ECO:0000313" key="1">
    <source>
        <dbReference type="EMBL" id="UWZ80442.1"/>
    </source>
</evidence>
<keyword evidence="2" id="KW-1185">Reference proteome</keyword>
<sequence length="184" mass="20245">MNSLRVSVEKIKENEVALDIAETAESFPALEELIQRAECRFVGSITGRIRIYFANGFFEVEGQVAARVLLPCSRCLQEVETPLRADISATFASELPLIEGGESDEVELTAEDMGLLPVEGDEIDLREVIQEQIIMELPLRPLCGTDCRGICPFCGANLNDGDCGCRAPVFNNKFAALKDFKAEK</sequence>
<protein>
    <submittedName>
        <fullName evidence="1">DUF177 domain-containing protein</fullName>
    </submittedName>
</protein>
<proteinExistence type="predicted"/>
<dbReference type="InterPro" id="IPR003772">
    <property type="entry name" value="YceD"/>
</dbReference>
<name>A0ABY5ZMQ4_9BACT</name>
<dbReference type="Proteomes" id="UP001060414">
    <property type="component" value="Chromosome"/>
</dbReference>
<dbReference type="PANTHER" id="PTHR34374:SF1">
    <property type="entry name" value="LARGE RIBOSOMAL RNA SUBUNIT ACCUMULATION PROTEIN YCED HOMOLOG 1, CHLOROPLASTIC"/>
    <property type="match status" value="1"/>
</dbReference>
<organism evidence="1 2">
    <name type="scientific">Geoalkalibacter halelectricus</name>
    <dbReference type="NCBI Taxonomy" id="2847045"/>
    <lineage>
        <taxon>Bacteria</taxon>
        <taxon>Pseudomonadati</taxon>
        <taxon>Thermodesulfobacteriota</taxon>
        <taxon>Desulfuromonadia</taxon>
        <taxon>Desulfuromonadales</taxon>
        <taxon>Geoalkalibacteraceae</taxon>
        <taxon>Geoalkalibacter</taxon>
    </lineage>
</organism>
<evidence type="ECO:0000313" key="2">
    <source>
        <dbReference type="Proteomes" id="UP001060414"/>
    </source>
</evidence>
<dbReference type="RefSeq" id="WP_260748799.1">
    <property type="nucleotide sequence ID" value="NZ_CP092109.1"/>
</dbReference>
<reference evidence="1" key="1">
    <citation type="journal article" date="2022" name="Environ. Microbiol.">
        <title>Geoalkalibacter halelectricus SAP #1 sp. nov. possessing extracellular electron transfer and mineral#reducing capabilities from a haloalkaline environment.</title>
        <authorList>
            <person name="Yadav S."/>
            <person name="Singh R."/>
            <person name="Sundharam S.S."/>
            <person name="Chaudhary S."/>
            <person name="Krishnamurthi S."/>
            <person name="Patil S.A."/>
        </authorList>
    </citation>
    <scope>NUCLEOTIDE SEQUENCE</scope>
    <source>
        <strain evidence="1">SAP-1</strain>
    </source>
</reference>
<dbReference type="PANTHER" id="PTHR34374">
    <property type="entry name" value="LARGE RIBOSOMAL RNA SUBUNIT ACCUMULATION PROTEIN YCED HOMOLOG 1, CHLOROPLASTIC"/>
    <property type="match status" value="1"/>
</dbReference>
<dbReference type="EMBL" id="CP092109">
    <property type="protein sequence ID" value="UWZ80442.1"/>
    <property type="molecule type" value="Genomic_DNA"/>
</dbReference>